<feature type="region of interest" description="Linker" evidence="18">
    <location>
        <begin position="225"/>
        <end position="245"/>
    </location>
</feature>
<evidence type="ECO:0000256" key="18">
    <source>
        <dbReference type="HAMAP-Rule" id="MF_01631"/>
    </source>
</evidence>
<keyword evidence="5 18" id="KW-0808">Transferase</keyword>
<feature type="binding site" evidence="18">
    <location>
        <begin position="81"/>
        <end position="82"/>
    </location>
    <ligand>
        <name>UDP-N-acetyl-alpha-D-glucosamine</name>
        <dbReference type="ChEBI" id="CHEBI:57705"/>
    </ligand>
</feature>
<dbReference type="Gene3D" id="3.90.550.10">
    <property type="entry name" value="Spore Coat Polysaccharide Biosynthesis Protein SpsA, Chain A"/>
    <property type="match status" value="1"/>
</dbReference>
<feature type="binding site" evidence="18">
    <location>
        <position position="372"/>
    </location>
    <ligand>
        <name>UDP-N-acetyl-alpha-D-glucosamine</name>
        <dbReference type="ChEBI" id="CHEBI:57705"/>
    </ligand>
</feature>
<feature type="binding site" evidence="18">
    <location>
        <position position="375"/>
    </location>
    <ligand>
        <name>acetyl-CoA</name>
        <dbReference type="ChEBI" id="CHEBI:57288"/>
    </ligand>
</feature>
<evidence type="ECO:0000256" key="2">
    <source>
        <dbReference type="ARBA" id="ARBA00007707"/>
    </source>
</evidence>
<comment type="function">
    <text evidence="17 18">Catalyzes the last two sequential reactions in the de novo biosynthetic pathway for UDP-N-acetylglucosamine (UDP-GlcNAc). The C-terminal domain catalyzes the transfer of acetyl group from acetyl coenzyme A to glucosamine-1-phosphate (GlcN-1-P) to produce N-acetylglucosamine-1-phosphate (GlcNAc-1-P), which is converted into UDP-GlcNAc by the transfer of uridine 5-monophosphate (from uridine 5-triphosphate), a reaction catalyzed by the N-terminal domain.</text>
</comment>
<evidence type="ECO:0000256" key="19">
    <source>
        <dbReference type="SAM" id="MobiDB-lite"/>
    </source>
</evidence>
<feature type="binding site" evidence="18">
    <location>
        <begin position="103"/>
        <end position="105"/>
    </location>
    <ligand>
        <name>UDP-N-acetyl-alpha-D-glucosamine</name>
        <dbReference type="ChEBI" id="CHEBI:57705"/>
    </ligand>
</feature>
<dbReference type="Pfam" id="PF12804">
    <property type="entry name" value="NTP_transf_3"/>
    <property type="match status" value="1"/>
</dbReference>
<dbReference type="GO" id="GO:0005737">
    <property type="term" value="C:cytoplasm"/>
    <property type="evidence" value="ECO:0007669"/>
    <property type="project" value="UniProtKB-SubCell"/>
</dbReference>
<evidence type="ECO:0000256" key="12">
    <source>
        <dbReference type="ARBA" id="ARBA00023268"/>
    </source>
</evidence>
<dbReference type="GO" id="GO:0016020">
    <property type="term" value="C:membrane"/>
    <property type="evidence" value="ECO:0007669"/>
    <property type="project" value="GOC"/>
</dbReference>
<feature type="binding site" evidence="18">
    <location>
        <position position="149"/>
    </location>
    <ligand>
        <name>UDP-N-acetyl-alpha-D-glucosamine</name>
        <dbReference type="ChEBI" id="CHEBI:57705"/>
    </ligand>
</feature>
<feature type="binding site" evidence="18">
    <location>
        <position position="164"/>
    </location>
    <ligand>
        <name>UDP-N-acetyl-alpha-D-glucosamine</name>
        <dbReference type="ChEBI" id="CHEBI:57705"/>
    </ligand>
</feature>
<dbReference type="CDD" id="cd03353">
    <property type="entry name" value="LbH_GlmU_C"/>
    <property type="match status" value="1"/>
</dbReference>
<dbReference type="EC" id="2.3.1.157" evidence="18"/>
<dbReference type="GO" id="GO:0009245">
    <property type="term" value="P:lipid A biosynthetic process"/>
    <property type="evidence" value="ECO:0007669"/>
    <property type="project" value="UniProtKB-UniRule"/>
</dbReference>
<keyword evidence="13 18" id="KW-0012">Acyltransferase</keyword>
<feature type="binding site" evidence="18">
    <location>
        <position position="76"/>
    </location>
    <ligand>
        <name>UDP-N-acetyl-alpha-D-glucosamine</name>
        <dbReference type="ChEBI" id="CHEBI:57705"/>
    </ligand>
</feature>
<dbReference type="GO" id="GO:0000902">
    <property type="term" value="P:cell morphogenesis"/>
    <property type="evidence" value="ECO:0007669"/>
    <property type="project" value="UniProtKB-UniRule"/>
</dbReference>
<keyword evidence="10 18" id="KW-0133">Cell shape</keyword>
<keyword evidence="11 18" id="KW-0573">Peptidoglycan synthesis</keyword>
<evidence type="ECO:0000256" key="3">
    <source>
        <dbReference type="ARBA" id="ARBA00007947"/>
    </source>
</evidence>
<dbReference type="EC" id="2.7.7.23" evidence="18"/>
<dbReference type="GO" id="GO:0019134">
    <property type="term" value="F:glucosamine-1-phosphate N-acetyltransferase activity"/>
    <property type="evidence" value="ECO:0007669"/>
    <property type="project" value="UniProtKB-UniRule"/>
</dbReference>
<keyword evidence="6 18" id="KW-0548">Nucleotidyltransferase</keyword>
<feature type="domain" description="MobA-like NTP transferase" evidence="20">
    <location>
        <begin position="9"/>
        <end position="121"/>
    </location>
</feature>
<evidence type="ECO:0000256" key="14">
    <source>
        <dbReference type="ARBA" id="ARBA00023316"/>
    </source>
</evidence>
<dbReference type="PANTHER" id="PTHR43584">
    <property type="entry name" value="NUCLEOTIDYL TRANSFERASE"/>
    <property type="match status" value="1"/>
</dbReference>
<dbReference type="InterPro" id="IPR050065">
    <property type="entry name" value="GlmU-like"/>
</dbReference>
<dbReference type="InterPro" id="IPR001451">
    <property type="entry name" value="Hexapep"/>
</dbReference>
<evidence type="ECO:0000256" key="11">
    <source>
        <dbReference type="ARBA" id="ARBA00022984"/>
    </source>
</evidence>
<evidence type="ECO:0000256" key="1">
    <source>
        <dbReference type="ARBA" id="ARBA00004496"/>
    </source>
</evidence>
<reference evidence="21" key="2">
    <citation type="submission" date="2020-09" db="EMBL/GenBank/DDBJ databases">
        <authorList>
            <person name="Sun Q."/>
            <person name="Zhou Y."/>
        </authorList>
    </citation>
    <scope>NUCLEOTIDE SEQUENCE</scope>
    <source>
        <strain evidence="21">CGMCC 1.12181</strain>
    </source>
</reference>
<comment type="similarity">
    <text evidence="3 18">In the N-terminal section; belongs to the N-acetylglucosamine-1-phosphate uridyltransferase family.</text>
</comment>
<evidence type="ECO:0000256" key="8">
    <source>
        <dbReference type="ARBA" id="ARBA00022737"/>
    </source>
</evidence>
<evidence type="ECO:0000259" key="20">
    <source>
        <dbReference type="Pfam" id="PF12804"/>
    </source>
</evidence>
<dbReference type="InterPro" id="IPR005882">
    <property type="entry name" value="Bifunctional_GlmU"/>
</dbReference>
<evidence type="ECO:0000256" key="7">
    <source>
        <dbReference type="ARBA" id="ARBA00022723"/>
    </source>
</evidence>
<dbReference type="AlphaFoldDB" id="A0A917CXC7"/>
<feature type="region of interest" description="Disordered" evidence="19">
    <location>
        <begin position="427"/>
        <end position="450"/>
    </location>
</feature>
<comment type="caution">
    <text evidence="21">The sequence shown here is derived from an EMBL/GenBank/DDBJ whole genome shotgun (WGS) entry which is preliminary data.</text>
</comment>
<reference evidence="21" key="1">
    <citation type="journal article" date="2014" name="Int. J. Syst. Evol. Microbiol.">
        <title>Complete genome sequence of Corynebacterium casei LMG S-19264T (=DSM 44701T), isolated from a smear-ripened cheese.</title>
        <authorList>
            <consortium name="US DOE Joint Genome Institute (JGI-PGF)"/>
            <person name="Walter F."/>
            <person name="Albersmeier A."/>
            <person name="Kalinowski J."/>
            <person name="Ruckert C."/>
        </authorList>
    </citation>
    <scope>NUCLEOTIDE SEQUENCE</scope>
    <source>
        <strain evidence="21">CGMCC 1.12181</strain>
    </source>
</reference>
<feature type="binding site" evidence="18">
    <location>
        <position position="25"/>
    </location>
    <ligand>
        <name>UDP-N-acetyl-alpha-D-glucosamine</name>
        <dbReference type="ChEBI" id="CHEBI:57705"/>
    </ligand>
</feature>
<dbReference type="SUPFAM" id="SSF53448">
    <property type="entry name" value="Nucleotide-diphospho-sugar transferases"/>
    <property type="match status" value="1"/>
</dbReference>
<evidence type="ECO:0000256" key="4">
    <source>
        <dbReference type="ARBA" id="ARBA00022490"/>
    </source>
</evidence>
<organism evidence="21 22">
    <name type="scientific">Marinicella pacifica</name>
    <dbReference type="NCBI Taxonomy" id="1171543"/>
    <lineage>
        <taxon>Bacteria</taxon>
        <taxon>Pseudomonadati</taxon>
        <taxon>Pseudomonadota</taxon>
        <taxon>Gammaproteobacteria</taxon>
        <taxon>Lysobacterales</taxon>
        <taxon>Marinicellaceae</taxon>
        <taxon>Marinicella</taxon>
    </lineage>
</organism>
<feature type="binding site" evidence="18">
    <location>
        <begin position="381"/>
        <end position="382"/>
    </location>
    <ligand>
        <name>acetyl-CoA</name>
        <dbReference type="ChEBI" id="CHEBI:57288"/>
    </ligand>
</feature>
<comment type="subcellular location">
    <subcellularLocation>
        <location evidence="1 18">Cytoplasm</location>
    </subcellularLocation>
</comment>
<feature type="binding site" evidence="18">
    <location>
        <position position="418"/>
    </location>
    <ligand>
        <name>acetyl-CoA</name>
        <dbReference type="ChEBI" id="CHEBI:57288"/>
    </ligand>
</feature>
<feature type="binding site" evidence="18">
    <location>
        <position position="346"/>
    </location>
    <ligand>
        <name>UDP-N-acetyl-alpha-D-glucosamine</name>
        <dbReference type="ChEBI" id="CHEBI:57705"/>
    </ligand>
</feature>
<comment type="catalytic activity">
    <reaction evidence="16 18">
        <text>N-acetyl-alpha-D-glucosamine 1-phosphate + UTP + H(+) = UDP-N-acetyl-alpha-D-glucosamine + diphosphate</text>
        <dbReference type="Rhea" id="RHEA:13509"/>
        <dbReference type="ChEBI" id="CHEBI:15378"/>
        <dbReference type="ChEBI" id="CHEBI:33019"/>
        <dbReference type="ChEBI" id="CHEBI:46398"/>
        <dbReference type="ChEBI" id="CHEBI:57705"/>
        <dbReference type="ChEBI" id="CHEBI:57776"/>
        <dbReference type="EC" id="2.7.7.23"/>
    </reaction>
</comment>
<keyword evidence="22" id="KW-1185">Reference proteome</keyword>
<keyword evidence="4 18" id="KW-0963">Cytoplasm</keyword>
<comment type="catalytic activity">
    <reaction evidence="15 18">
        <text>alpha-D-glucosamine 1-phosphate + acetyl-CoA = N-acetyl-alpha-D-glucosamine 1-phosphate + CoA + H(+)</text>
        <dbReference type="Rhea" id="RHEA:13725"/>
        <dbReference type="ChEBI" id="CHEBI:15378"/>
        <dbReference type="ChEBI" id="CHEBI:57287"/>
        <dbReference type="ChEBI" id="CHEBI:57288"/>
        <dbReference type="ChEBI" id="CHEBI:57776"/>
        <dbReference type="ChEBI" id="CHEBI:58516"/>
        <dbReference type="EC" id="2.3.1.157"/>
    </reaction>
</comment>
<dbReference type="GO" id="GO:0008360">
    <property type="term" value="P:regulation of cell shape"/>
    <property type="evidence" value="ECO:0007669"/>
    <property type="project" value="UniProtKB-KW"/>
</dbReference>
<evidence type="ECO:0000256" key="16">
    <source>
        <dbReference type="ARBA" id="ARBA00048493"/>
    </source>
</evidence>
<feature type="binding site" evidence="18">
    <location>
        <position position="105"/>
    </location>
    <ligand>
        <name>Mg(2+)</name>
        <dbReference type="ChEBI" id="CHEBI:18420"/>
    </ligand>
</feature>
<keyword evidence="14 18" id="KW-0961">Cell wall biogenesis/degradation</keyword>
<evidence type="ECO:0000256" key="13">
    <source>
        <dbReference type="ARBA" id="ARBA00023315"/>
    </source>
</evidence>
<dbReference type="InterPro" id="IPR025877">
    <property type="entry name" value="MobA-like_NTP_Trfase"/>
</dbReference>
<dbReference type="Gene3D" id="2.160.10.10">
    <property type="entry name" value="Hexapeptide repeat proteins"/>
    <property type="match status" value="1"/>
</dbReference>
<evidence type="ECO:0000256" key="10">
    <source>
        <dbReference type="ARBA" id="ARBA00022960"/>
    </source>
</evidence>
<feature type="binding site" evidence="18">
    <location>
        <position position="435"/>
    </location>
    <ligand>
        <name>acetyl-CoA</name>
        <dbReference type="ChEBI" id="CHEBI:57288"/>
    </ligand>
</feature>
<feature type="binding site" evidence="18">
    <location>
        <position position="222"/>
    </location>
    <ligand>
        <name>Mg(2+)</name>
        <dbReference type="ChEBI" id="CHEBI:18420"/>
    </ligand>
</feature>
<comment type="similarity">
    <text evidence="2 18">In the C-terminal section; belongs to the transferase hexapeptide repeat family.</text>
</comment>
<dbReference type="InterPro" id="IPR029044">
    <property type="entry name" value="Nucleotide-diphossugar_trans"/>
</dbReference>
<dbReference type="InterPro" id="IPR011004">
    <property type="entry name" value="Trimer_LpxA-like_sf"/>
</dbReference>
<dbReference type="GO" id="GO:0009252">
    <property type="term" value="P:peptidoglycan biosynthetic process"/>
    <property type="evidence" value="ECO:0007669"/>
    <property type="project" value="UniProtKB-UniRule"/>
</dbReference>
<feature type="binding site" evidence="18">
    <location>
        <position position="135"/>
    </location>
    <ligand>
        <name>UDP-N-acetyl-alpha-D-glucosamine</name>
        <dbReference type="ChEBI" id="CHEBI:57705"/>
    </ligand>
</feature>
<feature type="region of interest" description="Pyrophosphorylase" evidence="18">
    <location>
        <begin position="1"/>
        <end position="224"/>
    </location>
</feature>
<feature type="binding site" evidence="18">
    <location>
        <position position="222"/>
    </location>
    <ligand>
        <name>UDP-N-acetyl-alpha-D-glucosamine</name>
        <dbReference type="ChEBI" id="CHEBI:57705"/>
    </ligand>
</feature>
<feature type="binding site" evidence="18">
    <location>
        <position position="328"/>
    </location>
    <ligand>
        <name>UDP-N-acetyl-alpha-D-glucosamine</name>
        <dbReference type="ChEBI" id="CHEBI:57705"/>
    </ligand>
</feature>
<evidence type="ECO:0000256" key="17">
    <source>
        <dbReference type="ARBA" id="ARBA00049628"/>
    </source>
</evidence>
<dbReference type="PANTHER" id="PTHR43584:SF3">
    <property type="entry name" value="BIFUNCTIONAL PROTEIN GLMU"/>
    <property type="match status" value="1"/>
</dbReference>
<dbReference type="SUPFAM" id="SSF51161">
    <property type="entry name" value="Trimeric LpxA-like enzymes"/>
    <property type="match status" value="1"/>
</dbReference>
<evidence type="ECO:0000256" key="15">
    <source>
        <dbReference type="ARBA" id="ARBA00048247"/>
    </source>
</evidence>
<dbReference type="Pfam" id="PF00132">
    <property type="entry name" value="Hexapep"/>
    <property type="match status" value="1"/>
</dbReference>
<accession>A0A917CXC7</accession>
<dbReference type="RefSeq" id="WP_188365605.1">
    <property type="nucleotide sequence ID" value="NZ_BAABJF010000010.1"/>
</dbReference>
<feature type="region of interest" description="N-acetyltransferase" evidence="18">
    <location>
        <begin position="246"/>
        <end position="450"/>
    </location>
</feature>
<comment type="pathway">
    <text evidence="18">Nucleotide-sugar biosynthesis; UDP-N-acetyl-alpha-D-glucosamine biosynthesis; UDP-N-acetyl-alpha-D-glucosamine from N-acetyl-alpha-D-glucosamine 1-phosphate: step 1/1.</text>
</comment>
<dbReference type="GO" id="GO:0000287">
    <property type="term" value="F:magnesium ion binding"/>
    <property type="evidence" value="ECO:0007669"/>
    <property type="project" value="UniProtKB-UniRule"/>
</dbReference>
<comment type="subunit">
    <text evidence="18">Homotrimer.</text>
</comment>
<name>A0A917CXC7_9GAMM</name>
<protein>
    <recommendedName>
        <fullName evidence="18">Bifunctional protein GlmU</fullName>
    </recommendedName>
    <domain>
        <recommendedName>
            <fullName evidence="18">UDP-N-acetylglucosamine pyrophosphorylase</fullName>
            <ecNumber evidence="18">2.7.7.23</ecNumber>
        </recommendedName>
        <alternativeName>
            <fullName evidence="18">N-acetylglucosamine-1-phosphate uridyltransferase</fullName>
        </alternativeName>
    </domain>
    <domain>
        <recommendedName>
            <fullName evidence="18">Glucosamine-1-phosphate N-acetyltransferase</fullName>
            <ecNumber evidence="18">2.3.1.157</ecNumber>
        </recommendedName>
    </domain>
</protein>
<dbReference type="Proteomes" id="UP000605253">
    <property type="component" value="Unassembled WGS sequence"/>
</dbReference>
<dbReference type="GO" id="GO:0006048">
    <property type="term" value="P:UDP-N-acetylglucosamine biosynthetic process"/>
    <property type="evidence" value="ECO:0007669"/>
    <property type="project" value="InterPro"/>
</dbReference>
<comment type="cofactor">
    <cofactor evidence="18">
        <name>Mg(2+)</name>
        <dbReference type="ChEBI" id="CHEBI:18420"/>
    </cofactor>
    <text evidence="18">Binds 1 Mg(2+) ion per subunit.</text>
</comment>
<comment type="pathway">
    <text evidence="18">Bacterial outer membrane biogenesis; LPS lipid A biosynthesis.</text>
</comment>
<dbReference type="GO" id="GO:0003977">
    <property type="term" value="F:UDP-N-acetylglucosamine diphosphorylase activity"/>
    <property type="evidence" value="ECO:0007669"/>
    <property type="project" value="UniProtKB-UniRule"/>
</dbReference>
<feature type="binding site" evidence="18">
    <location>
        <begin position="11"/>
        <end position="14"/>
    </location>
    <ligand>
        <name>UDP-N-acetyl-alpha-D-glucosamine</name>
        <dbReference type="ChEBI" id="CHEBI:57705"/>
    </ligand>
</feature>
<evidence type="ECO:0000256" key="6">
    <source>
        <dbReference type="ARBA" id="ARBA00022695"/>
    </source>
</evidence>
<dbReference type="NCBIfam" id="TIGR01173">
    <property type="entry name" value="glmU"/>
    <property type="match status" value="1"/>
</dbReference>
<feature type="binding site" evidence="18">
    <location>
        <position position="400"/>
    </location>
    <ligand>
        <name>acetyl-CoA</name>
        <dbReference type="ChEBI" id="CHEBI:57288"/>
    </ligand>
</feature>
<dbReference type="CDD" id="cd02540">
    <property type="entry name" value="GT2_GlmU_N_bac"/>
    <property type="match status" value="1"/>
</dbReference>
<proteinExistence type="inferred from homology"/>
<dbReference type="HAMAP" id="MF_01631">
    <property type="entry name" value="GlmU"/>
    <property type="match status" value="1"/>
</dbReference>
<keyword evidence="8 18" id="KW-0677">Repeat</keyword>
<gene>
    <name evidence="18 21" type="primary">glmU</name>
    <name evidence="21" type="ORF">GCM10011365_20060</name>
</gene>
<feature type="active site" description="Proton acceptor" evidence="18">
    <location>
        <position position="358"/>
    </location>
</feature>
<sequence>MTKPNLHIIILAAGAGTRMHSDKLKVLHELAGQPMIVHVLRTAQALKPAQITVVCGHQKDSLKQALANESLNWAEQTEQLGTGHAVQQAMSFVQKNESVLVLYGDAPLVEAEDLQTMQSEACVLTADLDDPTGYGRIINQDGKITAIVEQKDANEDQLGIQEVNSGIIKTPAADLNRWLQQLNNSNSQNEYYLTDVIAMAADEGRPFRAVQAEQADIVKGANDMQQLAELEAIFQRRLVQKLLQEGVRMPRPETVDIRGQLQCGRDVVVDKNTLFVGENRLAEGVQIGAFSVLEDCDLAAGTVVEPHSMLAGVKTTGACTIGPFARLRPGTELAQGAKVGNFVEMKKTKVGENSKASHLSYLGDAVIGNHVNIGAGTITCNYDGVNKFTTVIQDGAFIGSDSQLVAPVSIGKDATIGAGSTITKDAPAGRLTLSRSRQRSVADWQKPSKK</sequence>
<comment type="pathway">
    <text evidence="18">Nucleotide-sugar biosynthesis; UDP-N-acetyl-alpha-D-glucosamine biosynthesis; N-acetyl-alpha-D-glucosamine 1-phosphate from alpha-D-glucosamine 6-phosphate (route II): step 2/2.</text>
</comment>
<feature type="binding site" evidence="18">
    <location>
        <position position="361"/>
    </location>
    <ligand>
        <name>UDP-N-acetyl-alpha-D-glucosamine</name>
        <dbReference type="ChEBI" id="CHEBI:57705"/>
    </ligand>
</feature>
<evidence type="ECO:0000313" key="22">
    <source>
        <dbReference type="Proteomes" id="UP000605253"/>
    </source>
</evidence>
<dbReference type="InterPro" id="IPR038009">
    <property type="entry name" value="GlmU_C_LbH"/>
</dbReference>
<evidence type="ECO:0000256" key="9">
    <source>
        <dbReference type="ARBA" id="ARBA00022842"/>
    </source>
</evidence>
<dbReference type="GO" id="GO:0071555">
    <property type="term" value="P:cell wall organization"/>
    <property type="evidence" value="ECO:0007669"/>
    <property type="project" value="UniProtKB-KW"/>
</dbReference>
<evidence type="ECO:0000256" key="5">
    <source>
        <dbReference type="ARBA" id="ARBA00022679"/>
    </source>
</evidence>
<evidence type="ECO:0000313" key="21">
    <source>
        <dbReference type="EMBL" id="GGF98777.1"/>
    </source>
</evidence>
<dbReference type="EMBL" id="BMEO01000009">
    <property type="protein sequence ID" value="GGF98777.1"/>
    <property type="molecule type" value="Genomic_DNA"/>
</dbReference>
<keyword evidence="9 18" id="KW-0460">Magnesium</keyword>
<keyword evidence="12 18" id="KW-0511">Multifunctional enzyme</keyword>
<keyword evidence="7 18" id="KW-0479">Metal-binding</keyword>